<keyword evidence="6" id="KW-1185">Reference proteome</keyword>
<organism evidence="5 6">
    <name type="scientific">Sphingomonas sabuli</name>
    <dbReference type="NCBI Taxonomy" id="2764186"/>
    <lineage>
        <taxon>Bacteria</taxon>
        <taxon>Pseudomonadati</taxon>
        <taxon>Pseudomonadota</taxon>
        <taxon>Alphaproteobacteria</taxon>
        <taxon>Sphingomonadales</taxon>
        <taxon>Sphingomonadaceae</taxon>
        <taxon>Sphingomonas</taxon>
    </lineage>
</organism>
<comment type="catalytic activity">
    <reaction evidence="1">
        <text>(4aS,6R)-4a-hydroxy-L-erythro-5,6,7,8-tetrahydrobiopterin = (6R)-L-erythro-6,7-dihydrobiopterin + H2O</text>
        <dbReference type="Rhea" id="RHEA:11920"/>
        <dbReference type="ChEBI" id="CHEBI:15377"/>
        <dbReference type="ChEBI" id="CHEBI:15642"/>
        <dbReference type="ChEBI" id="CHEBI:43120"/>
        <dbReference type="EC" id="4.2.1.96"/>
    </reaction>
</comment>
<dbReference type="AlphaFoldDB" id="A0A7G9KZW2"/>
<protein>
    <recommendedName>
        <fullName evidence="3">4a-hydroxytetrahydrobiopterin dehydratase</fullName>
        <ecNumber evidence="3">4.2.1.96</ecNumber>
    </recommendedName>
</protein>
<reference evidence="5 6" key="1">
    <citation type="submission" date="2020-08" db="EMBL/GenBank/DDBJ databases">
        <title>Sphingomonas sp. sand1-3 16S ribosomal RNA gene Genome sequencing and assembly.</title>
        <authorList>
            <person name="Kang M."/>
        </authorList>
    </citation>
    <scope>NUCLEOTIDE SEQUENCE [LARGE SCALE GENOMIC DNA]</scope>
    <source>
        <strain evidence="6">sand1-3</strain>
    </source>
</reference>
<dbReference type="Pfam" id="PF01329">
    <property type="entry name" value="Pterin_4a"/>
    <property type="match status" value="1"/>
</dbReference>
<dbReference type="NCBIfam" id="NF002017">
    <property type="entry name" value="PRK00823.1-2"/>
    <property type="match status" value="1"/>
</dbReference>
<comment type="similarity">
    <text evidence="2">Belongs to the pterin-4-alpha-carbinolamine dehydratase family.</text>
</comment>
<dbReference type="PANTHER" id="PTHR12599">
    <property type="entry name" value="PTERIN-4-ALPHA-CARBINOLAMINE DEHYDRATASE"/>
    <property type="match status" value="1"/>
</dbReference>
<accession>A0A7G9KZW2</accession>
<dbReference type="EC" id="4.2.1.96" evidence="3"/>
<sequence>MDAPDGWVEEDGGKALLRSFTFKDFESAFAFLTRVAMHAEKADHHPEFTSVWNRVDFRLTSHDAGRITDRDIALARAIDGIAADSHGSHT</sequence>
<name>A0A7G9KZW2_9SPHN</name>
<dbReference type="Gene3D" id="3.30.1360.20">
    <property type="entry name" value="Transcriptional coactivator/pterin dehydratase"/>
    <property type="match status" value="1"/>
</dbReference>
<evidence type="ECO:0000256" key="2">
    <source>
        <dbReference type="ARBA" id="ARBA00006472"/>
    </source>
</evidence>
<dbReference type="InterPro" id="IPR036428">
    <property type="entry name" value="PCD_sf"/>
</dbReference>
<dbReference type="InterPro" id="IPR001533">
    <property type="entry name" value="Pterin_deHydtase"/>
</dbReference>
<dbReference type="EMBL" id="CP060697">
    <property type="protein sequence ID" value="QNM81911.1"/>
    <property type="molecule type" value="Genomic_DNA"/>
</dbReference>
<evidence type="ECO:0000256" key="3">
    <source>
        <dbReference type="ARBA" id="ARBA00013252"/>
    </source>
</evidence>
<dbReference type="GO" id="GO:0008124">
    <property type="term" value="F:4-alpha-hydroxytetrahydrobiopterin dehydratase activity"/>
    <property type="evidence" value="ECO:0007669"/>
    <property type="project" value="UniProtKB-EC"/>
</dbReference>
<evidence type="ECO:0000256" key="1">
    <source>
        <dbReference type="ARBA" id="ARBA00001554"/>
    </source>
</evidence>
<evidence type="ECO:0000256" key="4">
    <source>
        <dbReference type="ARBA" id="ARBA00023239"/>
    </source>
</evidence>
<dbReference type="GO" id="GO:0006729">
    <property type="term" value="P:tetrahydrobiopterin biosynthetic process"/>
    <property type="evidence" value="ECO:0007669"/>
    <property type="project" value="InterPro"/>
</dbReference>
<dbReference type="PANTHER" id="PTHR12599:SF0">
    <property type="entry name" value="PTERIN-4-ALPHA-CARBINOLAMINE DEHYDRATASE"/>
    <property type="match status" value="1"/>
</dbReference>
<keyword evidence="4 5" id="KW-0456">Lyase</keyword>
<dbReference type="SUPFAM" id="SSF55248">
    <property type="entry name" value="PCD-like"/>
    <property type="match status" value="1"/>
</dbReference>
<dbReference type="Proteomes" id="UP000515861">
    <property type="component" value="Chromosome"/>
</dbReference>
<dbReference type="KEGG" id="ssau:H8M03_07610"/>
<evidence type="ECO:0000313" key="6">
    <source>
        <dbReference type="Proteomes" id="UP000515861"/>
    </source>
</evidence>
<proteinExistence type="inferred from homology"/>
<gene>
    <name evidence="5" type="ORF">H8M03_07610</name>
</gene>
<evidence type="ECO:0000313" key="5">
    <source>
        <dbReference type="EMBL" id="QNM81911.1"/>
    </source>
</evidence>